<evidence type="ECO:0000313" key="2">
    <source>
        <dbReference type="Ensembl" id="ENSORLP00020029698.1"/>
    </source>
</evidence>
<dbReference type="AlphaFoldDB" id="A0A3P9MA30"/>
<reference evidence="2" key="4">
    <citation type="submission" date="2025-09" db="UniProtKB">
        <authorList>
            <consortium name="Ensembl"/>
        </authorList>
    </citation>
    <scope>IDENTIFICATION</scope>
    <source>
        <strain evidence="2">HNI</strain>
    </source>
</reference>
<protein>
    <submittedName>
        <fullName evidence="2">Uncharacterized protein</fullName>
    </submittedName>
</protein>
<evidence type="ECO:0000256" key="1">
    <source>
        <dbReference type="SAM" id="Coils"/>
    </source>
</evidence>
<keyword evidence="1" id="KW-0175">Coiled coil</keyword>
<sequence length="210" mass="24036">FAQCPSAPTHVSRNHEYLKGYEFQLQENTDAVKQVKESVDANTAAVKSVVEDVNRLKLQMVSLQKENASLLEMCLEHKEGEITPDETLKILSKVMSVNVEELRHSVATVHRLGQKGKNNQPRQIIIQFGMRVVRDQVWRMSKNAKICKDLNVRFKEDFCKEDRETRQHPCISSLAVLLPSCQAAPSPTSFYQYIHYPSSEHVQTISVWLL</sequence>
<proteinExistence type="predicted"/>
<feature type="coiled-coil region" evidence="1">
    <location>
        <begin position="46"/>
        <end position="73"/>
    </location>
</feature>
<accession>A0A3P9MA30</accession>
<reference evidence="2" key="3">
    <citation type="submission" date="2025-08" db="UniProtKB">
        <authorList>
            <consortium name="Ensembl"/>
        </authorList>
    </citation>
    <scope>IDENTIFICATION</scope>
    <source>
        <strain evidence="2">HNI</strain>
    </source>
</reference>
<organism evidence="2 3">
    <name type="scientific">Oryzias latipes</name>
    <name type="common">Japanese rice fish</name>
    <name type="synonym">Japanese killifish</name>
    <dbReference type="NCBI Taxonomy" id="8090"/>
    <lineage>
        <taxon>Eukaryota</taxon>
        <taxon>Metazoa</taxon>
        <taxon>Chordata</taxon>
        <taxon>Craniata</taxon>
        <taxon>Vertebrata</taxon>
        <taxon>Euteleostomi</taxon>
        <taxon>Actinopterygii</taxon>
        <taxon>Neopterygii</taxon>
        <taxon>Teleostei</taxon>
        <taxon>Neoteleostei</taxon>
        <taxon>Acanthomorphata</taxon>
        <taxon>Ovalentaria</taxon>
        <taxon>Atherinomorphae</taxon>
        <taxon>Beloniformes</taxon>
        <taxon>Adrianichthyidae</taxon>
        <taxon>Oryziinae</taxon>
        <taxon>Oryzias</taxon>
    </lineage>
</organism>
<dbReference type="Ensembl" id="ENSORLT00020020139.1">
    <property type="protein sequence ID" value="ENSORLP00020029698.1"/>
    <property type="gene ID" value="ENSORLG00020000375.1"/>
</dbReference>
<evidence type="ECO:0000313" key="3">
    <source>
        <dbReference type="Proteomes" id="UP000265180"/>
    </source>
</evidence>
<reference evidence="2 3" key="2">
    <citation type="submission" date="2017-04" db="EMBL/GenBank/DDBJ databases">
        <title>CpG methylation of centromeres and impact of large insertions on vertebrate speciation.</title>
        <authorList>
            <person name="Ichikawa K."/>
            <person name="Yoshimura J."/>
            <person name="Morishita S."/>
        </authorList>
    </citation>
    <scope>NUCLEOTIDE SEQUENCE</scope>
    <source>
        <strain evidence="2 3">HNI</strain>
    </source>
</reference>
<dbReference type="Proteomes" id="UP000265180">
    <property type="component" value="Chromosome 4"/>
</dbReference>
<reference key="1">
    <citation type="journal article" date="2007" name="Nature">
        <title>The medaka draft genome and insights into vertebrate genome evolution.</title>
        <authorList>
            <person name="Kasahara M."/>
            <person name="Naruse K."/>
            <person name="Sasaki S."/>
            <person name="Nakatani Y."/>
            <person name="Qu W."/>
            <person name="Ahsan B."/>
            <person name="Yamada T."/>
            <person name="Nagayasu Y."/>
            <person name="Doi K."/>
            <person name="Kasai Y."/>
            <person name="Jindo T."/>
            <person name="Kobayashi D."/>
            <person name="Shimada A."/>
            <person name="Toyoda A."/>
            <person name="Kuroki Y."/>
            <person name="Fujiyama A."/>
            <person name="Sasaki T."/>
            <person name="Shimizu A."/>
            <person name="Asakawa S."/>
            <person name="Shimizu N."/>
            <person name="Hashimoto S."/>
            <person name="Yang J."/>
            <person name="Lee Y."/>
            <person name="Matsushima K."/>
            <person name="Sugano S."/>
            <person name="Sakaizumi M."/>
            <person name="Narita T."/>
            <person name="Ohishi K."/>
            <person name="Haga S."/>
            <person name="Ohta F."/>
            <person name="Nomoto H."/>
            <person name="Nogata K."/>
            <person name="Morishita T."/>
            <person name="Endo T."/>
            <person name="Shin-I T."/>
            <person name="Takeda H."/>
            <person name="Morishita S."/>
            <person name="Kohara Y."/>
        </authorList>
    </citation>
    <scope>NUCLEOTIDE SEQUENCE [LARGE SCALE GENOMIC DNA]</scope>
    <source>
        <strain>Hd-rR</strain>
    </source>
</reference>
<name>A0A3P9MA30_ORYLA</name>